<name>A0AAN7SEQ9_9EURO</name>
<dbReference type="InterPro" id="IPR010573">
    <property type="entry name" value="MFS_Str1/Tri12-like"/>
</dbReference>
<dbReference type="GO" id="GO:0005886">
    <property type="term" value="C:plasma membrane"/>
    <property type="evidence" value="ECO:0007669"/>
    <property type="project" value="TreeGrafter"/>
</dbReference>
<feature type="transmembrane region" description="Helical" evidence="7">
    <location>
        <begin position="545"/>
        <end position="564"/>
    </location>
</feature>
<feature type="transmembrane region" description="Helical" evidence="7">
    <location>
        <begin position="251"/>
        <end position="272"/>
    </location>
</feature>
<dbReference type="PANTHER" id="PTHR23501:SF195">
    <property type="entry name" value="PEP5"/>
    <property type="match status" value="1"/>
</dbReference>
<feature type="domain" description="Major facilitator superfamily (MFS) profile" evidence="8">
    <location>
        <begin position="51"/>
        <end position="569"/>
    </location>
</feature>
<feature type="transmembrane region" description="Helical" evidence="7">
    <location>
        <begin position="211"/>
        <end position="230"/>
    </location>
</feature>
<gene>
    <name evidence="9" type="ORF">LTR05_008552</name>
</gene>
<keyword evidence="10" id="KW-1185">Reference proteome</keyword>
<dbReference type="Proteomes" id="UP001309876">
    <property type="component" value="Unassembled WGS sequence"/>
</dbReference>
<keyword evidence="5 7" id="KW-0472">Membrane</keyword>
<evidence type="ECO:0000256" key="7">
    <source>
        <dbReference type="SAM" id="Phobius"/>
    </source>
</evidence>
<keyword evidence="4 7" id="KW-1133">Transmembrane helix</keyword>
<dbReference type="PANTHER" id="PTHR23501">
    <property type="entry name" value="MAJOR FACILITATOR SUPERFAMILY"/>
    <property type="match status" value="1"/>
</dbReference>
<organism evidence="9 10">
    <name type="scientific">Lithohypha guttulata</name>
    <dbReference type="NCBI Taxonomy" id="1690604"/>
    <lineage>
        <taxon>Eukaryota</taxon>
        <taxon>Fungi</taxon>
        <taxon>Dikarya</taxon>
        <taxon>Ascomycota</taxon>
        <taxon>Pezizomycotina</taxon>
        <taxon>Eurotiomycetes</taxon>
        <taxon>Chaetothyriomycetidae</taxon>
        <taxon>Chaetothyriales</taxon>
        <taxon>Trichomeriaceae</taxon>
        <taxon>Lithohypha</taxon>
    </lineage>
</organism>
<dbReference type="EMBL" id="JAVRRJ010000013">
    <property type="protein sequence ID" value="KAK5080607.1"/>
    <property type="molecule type" value="Genomic_DNA"/>
</dbReference>
<sequence>MGAQSDVSVHKNEINSSENSPVEVKHLEDAAAQDGNLVYDGDEEPEIHMRTWIALAAMFLLNYVQVIALQGPPAVLSYIGKSLNGTQAETWVPNSLSLVQAVVSPLIASASDTFQARKTILVGSSLVSFVGAAIAPGSKDIYRLIASQVLIGFGFASVPLAYCVPSEILPRKWRPMAQAGINIAAALGAISGPLMIGALTRGDIENGWRKFYWIQMAAWGLTAIGIFTGYKPPKRHTRLDHLTFYQKLGQLDLPGFGLLTTGLALFLTGLNLGGGLYTWTNSRVLGTLVAGLVILVGFGTYEWKVTKSGILNHELFRGGKSAGRTFALCIFLIFIEGVLLFSYIVFYPVMSSNLFETDPFLLTARSQPFWVGCLVTTVLWGYWSTRFRTIRSPLFAGFLLFTAGMVGIATIEPSDNFSSLAFAALAGAGFGAPLILIITGVQLSTPHHLIATATAVTTSSRAVAATIFTAIYAAAFSQRIQDKLPAYIAAAAQSAGLPAASLDAFLSAFMANDQRALTQVPGFSPSVAIAALEATKQAFADSLRVIYIIAAPFGIVACVLCLFLGDLKKTMNYHVDAPVEDLHAKSQGAFSESTVKPVVGV</sequence>
<comment type="caution">
    <text evidence="9">The sequence shown here is derived from an EMBL/GenBank/DDBJ whole genome shotgun (WGS) entry which is preliminary data.</text>
</comment>
<keyword evidence="3 7" id="KW-0812">Transmembrane</keyword>
<dbReference type="SUPFAM" id="SSF103473">
    <property type="entry name" value="MFS general substrate transporter"/>
    <property type="match status" value="1"/>
</dbReference>
<protein>
    <recommendedName>
        <fullName evidence="8">Major facilitator superfamily (MFS) profile domain-containing protein</fullName>
    </recommendedName>
</protein>
<feature type="transmembrane region" description="Helical" evidence="7">
    <location>
        <begin position="367"/>
        <end position="385"/>
    </location>
</feature>
<feature type="transmembrane region" description="Helical" evidence="7">
    <location>
        <begin position="284"/>
        <end position="304"/>
    </location>
</feature>
<dbReference type="InterPro" id="IPR020846">
    <property type="entry name" value="MFS_dom"/>
</dbReference>
<accession>A0AAN7SEQ9</accession>
<keyword evidence="2" id="KW-0813">Transport</keyword>
<dbReference type="PROSITE" id="PS50850">
    <property type="entry name" value="MFS"/>
    <property type="match status" value="1"/>
</dbReference>
<dbReference type="AlphaFoldDB" id="A0AAN7SEQ9"/>
<comment type="subcellular location">
    <subcellularLocation>
        <location evidence="1">Membrane</location>
        <topology evidence="1">Multi-pass membrane protein</topology>
    </subcellularLocation>
</comment>
<feature type="transmembrane region" description="Helical" evidence="7">
    <location>
        <begin position="449"/>
        <end position="475"/>
    </location>
</feature>
<evidence type="ECO:0000259" key="8">
    <source>
        <dbReference type="PROSITE" id="PS50850"/>
    </source>
</evidence>
<dbReference type="Pfam" id="PF06609">
    <property type="entry name" value="TRI12"/>
    <property type="match status" value="1"/>
</dbReference>
<evidence type="ECO:0000256" key="5">
    <source>
        <dbReference type="ARBA" id="ARBA00023136"/>
    </source>
</evidence>
<evidence type="ECO:0000256" key="1">
    <source>
        <dbReference type="ARBA" id="ARBA00004141"/>
    </source>
</evidence>
<feature type="transmembrane region" description="Helical" evidence="7">
    <location>
        <begin position="392"/>
        <end position="411"/>
    </location>
</feature>
<reference evidence="9 10" key="1">
    <citation type="submission" date="2023-08" db="EMBL/GenBank/DDBJ databases">
        <title>Black Yeasts Isolated from many extreme environments.</title>
        <authorList>
            <person name="Coleine C."/>
            <person name="Stajich J.E."/>
            <person name="Selbmann L."/>
        </authorList>
    </citation>
    <scope>NUCLEOTIDE SEQUENCE [LARGE SCALE GENOMIC DNA]</scope>
    <source>
        <strain evidence="9 10">CCFEE 5910</strain>
    </source>
</reference>
<dbReference type="Gene3D" id="1.20.1250.20">
    <property type="entry name" value="MFS general substrate transporter like domains"/>
    <property type="match status" value="2"/>
</dbReference>
<feature type="transmembrane region" description="Helical" evidence="7">
    <location>
        <begin position="52"/>
        <end position="71"/>
    </location>
</feature>
<feature type="transmembrane region" description="Helical" evidence="7">
    <location>
        <begin position="144"/>
        <end position="164"/>
    </location>
</feature>
<evidence type="ECO:0000256" key="6">
    <source>
        <dbReference type="SAM" id="MobiDB-lite"/>
    </source>
</evidence>
<feature type="transmembrane region" description="Helical" evidence="7">
    <location>
        <begin position="176"/>
        <end position="199"/>
    </location>
</feature>
<evidence type="ECO:0000256" key="4">
    <source>
        <dbReference type="ARBA" id="ARBA00022989"/>
    </source>
</evidence>
<feature type="region of interest" description="Disordered" evidence="6">
    <location>
        <begin position="1"/>
        <end position="22"/>
    </location>
</feature>
<evidence type="ECO:0000256" key="2">
    <source>
        <dbReference type="ARBA" id="ARBA00022448"/>
    </source>
</evidence>
<feature type="transmembrane region" description="Helical" evidence="7">
    <location>
        <begin position="417"/>
        <end position="437"/>
    </location>
</feature>
<evidence type="ECO:0000313" key="9">
    <source>
        <dbReference type="EMBL" id="KAK5080607.1"/>
    </source>
</evidence>
<dbReference type="InterPro" id="IPR036259">
    <property type="entry name" value="MFS_trans_sf"/>
</dbReference>
<proteinExistence type="predicted"/>
<feature type="transmembrane region" description="Helical" evidence="7">
    <location>
        <begin position="325"/>
        <end position="347"/>
    </location>
</feature>
<evidence type="ECO:0000313" key="10">
    <source>
        <dbReference type="Proteomes" id="UP001309876"/>
    </source>
</evidence>
<evidence type="ECO:0000256" key="3">
    <source>
        <dbReference type="ARBA" id="ARBA00022692"/>
    </source>
</evidence>
<dbReference type="GO" id="GO:0022857">
    <property type="term" value="F:transmembrane transporter activity"/>
    <property type="evidence" value="ECO:0007669"/>
    <property type="project" value="InterPro"/>
</dbReference>